<dbReference type="AlphaFoldDB" id="A0AAG5CVB0"/>
<keyword evidence="5" id="KW-0732">Signal</keyword>
<feature type="region of interest" description="Disordered" evidence="3">
    <location>
        <begin position="535"/>
        <end position="571"/>
    </location>
</feature>
<dbReference type="Pfam" id="PF13855">
    <property type="entry name" value="LRR_8"/>
    <property type="match status" value="2"/>
</dbReference>
<keyword evidence="7" id="KW-1185">Reference proteome</keyword>
<keyword evidence="4" id="KW-1133">Transmembrane helix</keyword>
<dbReference type="SMART" id="SM00369">
    <property type="entry name" value="LRR_TYP"/>
    <property type="match status" value="4"/>
</dbReference>
<keyword evidence="4" id="KW-0812">Transmembrane</keyword>
<dbReference type="SUPFAM" id="SSF52058">
    <property type="entry name" value="L domain-like"/>
    <property type="match status" value="1"/>
</dbReference>
<dbReference type="PANTHER" id="PTHR45712">
    <property type="entry name" value="AGAP008170-PA"/>
    <property type="match status" value="1"/>
</dbReference>
<dbReference type="Proteomes" id="UP000075880">
    <property type="component" value="Unassembled WGS sequence"/>
</dbReference>
<evidence type="ECO:0000256" key="3">
    <source>
        <dbReference type="SAM" id="MobiDB-lite"/>
    </source>
</evidence>
<dbReference type="InterPro" id="IPR003591">
    <property type="entry name" value="Leu-rich_rpt_typical-subtyp"/>
</dbReference>
<dbReference type="InterPro" id="IPR050333">
    <property type="entry name" value="SLRP"/>
</dbReference>
<keyword evidence="1" id="KW-0433">Leucine-rich repeat</keyword>
<reference evidence="6" key="1">
    <citation type="submission" date="2024-04" db="UniProtKB">
        <authorList>
            <consortium name="EnsemblMetazoa"/>
        </authorList>
    </citation>
    <scope>IDENTIFICATION</scope>
    <source>
        <strain evidence="6">EBRO</strain>
    </source>
</reference>
<organism evidence="6 7">
    <name type="scientific">Anopheles atroparvus</name>
    <name type="common">European mosquito</name>
    <dbReference type="NCBI Taxonomy" id="41427"/>
    <lineage>
        <taxon>Eukaryota</taxon>
        <taxon>Metazoa</taxon>
        <taxon>Ecdysozoa</taxon>
        <taxon>Arthropoda</taxon>
        <taxon>Hexapoda</taxon>
        <taxon>Insecta</taxon>
        <taxon>Pterygota</taxon>
        <taxon>Neoptera</taxon>
        <taxon>Endopterygota</taxon>
        <taxon>Diptera</taxon>
        <taxon>Nematocera</taxon>
        <taxon>Culicoidea</taxon>
        <taxon>Culicidae</taxon>
        <taxon>Anophelinae</taxon>
        <taxon>Anopheles</taxon>
    </lineage>
</organism>
<dbReference type="PANTHER" id="PTHR45712:SF22">
    <property type="entry name" value="INSULIN-LIKE GROWTH FACTOR-BINDING PROTEIN COMPLEX ACID LABILE SUBUNIT"/>
    <property type="match status" value="1"/>
</dbReference>
<dbReference type="SMART" id="SM00365">
    <property type="entry name" value="LRR_SD22"/>
    <property type="match status" value="3"/>
</dbReference>
<dbReference type="EnsemblMetazoa" id="ENSAATROPT002978">
    <property type="protein sequence ID" value="ENSAATROPP002856"/>
    <property type="gene ID" value="ENSAATROPG002355"/>
</dbReference>
<name>A0AAG5CVB0_ANOAO</name>
<evidence type="ECO:0000313" key="7">
    <source>
        <dbReference type="Proteomes" id="UP000075880"/>
    </source>
</evidence>
<evidence type="ECO:0000256" key="1">
    <source>
        <dbReference type="ARBA" id="ARBA00022614"/>
    </source>
</evidence>
<sequence>MCHASILSLVLLCALGPISFVYADGSFTVSGEFCPKMCSCDLVDGLKRADCSNEKLINTYTDVPYGVEILDLSINMISSIEDDNFKLYINVVKLFLSENSIQTISLDAFSNLRRLTTLDLSHNRLEHLDELLFERNTQLVDLNLSNNNFMMLPEKPFLRSATIAFLHLSECRIPHIFDKMFINLPNLESLDLRQNIMKSLSTTPFAHLRRLNTIDLNGNMWECSAKPVRKTIRWMKERIAMVHIDACFLTKIVNKFERMQEDPSLSNGRNERHDIAIEEVWNTGTQRPVVKKGQEWWPSFMNRTCSYSDRPNDPSMESCNQFVECQQKYGELYNAYVQLLERKDTKHSSYYRTGVLLGGILVGFLFGSFITYTVHWAVRKCRERSAQKMPNRSPDQKRLQRELCREFRDRNRFEHTRLNESPVLPRTDRTPGRGRRATSYQDEIYQNHEHTRQFLVNLFSKRQPRYVRSNSQLANITNRHIPPTQIRDTGEDLHLAPRAVSLQDGQGWEQQNTENFERERMLLDGHAGVIRHSVEQQPTWMSIRPTSPTSGTLPRNTRRQDVPSESPPPPYVECTELQIEPKQTTVNMY</sequence>
<feature type="transmembrane region" description="Helical" evidence="4">
    <location>
        <begin position="355"/>
        <end position="378"/>
    </location>
</feature>
<dbReference type="InterPro" id="IPR032675">
    <property type="entry name" value="LRR_dom_sf"/>
</dbReference>
<proteinExistence type="predicted"/>
<feature type="compositionally biased region" description="Polar residues" evidence="3">
    <location>
        <begin position="535"/>
        <end position="555"/>
    </location>
</feature>
<evidence type="ECO:0008006" key="8">
    <source>
        <dbReference type="Google" id="ProtNLM"/>
    </source>
</evidence>
<protein>
    <recommendedName>
        <fullName evidence="8">LRRCT domain-containing protein</fullName>
    </recommendedName>
</protein>
<keyword evidence="2" id="KW-0677">Repeat</keyword>
<evidence type="ECO:0000256" key="2">
    <source>
        <dbReference type="ARBA" id="ARBA00022737"/>
    </source>
</evidence>
<evidence type="ECO:0000313" key="6">
    <source>
        <dbReference type="EnsemblMetazoa" id="ENSAATROPP002856"/>
    </source>
</evidence>
<evidence type="ECO:0000256" key="5">
    <source>
        <dbReference type="SAM" id="SignalP"/>
    </source>
</evidence>
<dbReference type="InterPro" id="IPR001611">
    <property type="entry name" value="Leu-rich_rpt"/>
</dbReference>
<evidence type="ECO:0000256" key="4">
    <source>
        <dbReference type="SAM" id="Phobius"/>
    </source>
</evidence>
<dbReference type="PROSITE" id="PS51450">
    <property type="entry name" value="LRR"/>
    <property type="match status" value="2"/>
</dbReference>
<dbReference type="Gene3D" id="3.80.10.10">
    <property type="entry name" value="Ribonuclease Inhibitor"/>
    <property type="match status" value="1"/>
</dbReference>
<keyword evidence="4" id="KW-0472">Membrane</keyword>
<accession>A0AAG5CVB0</accession>
<feature type="signal peptide" evidence="5">
    <location>
        <begin position="1"/>
        <end position="23"/>
    </location>
</feature>
<feature type="chain" id="PRO_5042603609" description="LRRCT domain-containing protein" evidence="5">
    <location>
        <begin position="24"/>
        <end position="589"/>
    </location>
</feature>